<accession>A0A1G4R8L6</accession>
<dbReference type="InterPro" id="IPR005892">
    <property type="entry name" value="Gly-betaine_transp_ATP-bd"/>
</dbReference>
<gene>
    <name evidence="9" type="ORF">SAMN02927928_1652</name>
</gene>
<keyword evidence="7" id="KW-0997">Cell inner membrane</keyword>
<sequence length="268" mass="29425">MIELRHLTKVFGRKESAALAMAEQGVGKAEILAATGCTLALRDVSLDMAAGEVCVLMGLSGSGKSTLVRHINRLIEPSAGDIRVDGVDVRALEAKDLREYRRRQVSMVFQGFGLLPHLDVLENVAFGLMARGEDRQTALNKAMEWIAAVGLEGYEKARPDVLSGGMKQRVGLARALAVETGILLMDEAFSALDPLTRADMQDLLQGLQQRLKRTIVFVTHDLDEAVRLGNRIVIMKDGEIIQTGTPEDILSHPANDYVARFVQIRHRD</sequence>
<dbReference type="EC" id="7.6.2.9" evidence="7"/>
<dbReference type="GO" id="GO:0005886">
    <property type="term" value="C:plasma membrane"/>
    <property type="evidence" value="ECO:0007669"/>
    <property type="project" value="UniProtKB-SubCell"/>
</dbReference>
<dbReference type="InterPro" id="IPR003593">
    <property type="entry name" value="AAA+_ATPase"/>
</dbReference>
<evidence type="ECO:0000256" key="5">
    <source>
        <dbReference type="ARBA" id="ARBA00051811"/>
    </source>
</evidence>
<dbReference type="OrthoDB" id="9802264at2"/>
<comment type="subcellular location">
    <subcellularLocation>
        <location evidence="7">Cell inner membrane</location>
        <topology evidence="7">Peripheral membrane protein</topology>
    </subcellularLocation>
</comment>
<dbReference type="GO" id="GO:0015418">
    <property type="term" value="F:ABC-type quaternary ammonium compound transporting activity"/>
    <property type="evidence" value="ECO:0007669"/>
    <property type="project" value="UniProtKB-EC"/>
</dbReference>
<dbReference type="GO" id="GO:0005524">
    <property type="term" value="F:ATP binding"/>
    <property type="evidence" value="ECO:0007669"/>
    <property type="project" value="UniProtKB-UniRule"/>
</dbReference>
<evidence type="ECO:0000256" key="2">
    <source>
        <dbReference type="ARBA" id="ARBA00022448"/>
    </source>
</evidence>
<dbReference type="Gene3D" id="3.40.50.300">
    <property type="entry name" value="P-loop containing nucleotide triphosphate hydrolases"/>
    <property type="match status" value="1"/>
</dbReference>
<organism evidence="9 10">
    <name type="scientific">Asticcacaulis taihuensis</name>
    <dbReference type="NCBI Taxonomy" id="260084"/>
    <lineage>
        <taxon>Bacteria</taxon>
        <taxon>Pseudomonadati</taxon>
        <taxon>Pseudomonadota</taxon>
        <taxon>Alphaproteobacteria</taxon>
        <taxon>Caulobacterales</taxon>
        <taxon>Caulobacteraceae</taxon>
        <taxon>Asticcacaulis</taxon>
    </lineage>
</organism>
<evidence type="ECO:0000256" key="3">
    <source>
        <dbReference type="ARBA" id="ARBA00022741"/>
    </source>
</evidence>
<reference evidence="10" key="1">
    <citation type="submission" date="2016-10" db="EMBL/GenBank/DDBJ databases">
        <authorList>
            <person name="Varghese N."/>
            <person name="Submissions S."/>
        </authorList>
    </citation>
    <scope>NUCLEOTIDE SEQUENCE [LARGE SCALE GENOMIC DNA]</scope>
    <source>
        <strain evidence="10">CGMCC 1.3431</strain>
    </source>
</reference>
<dbReference type="InterPro" id="IPR017871">
    <property type="entry name" value="ABC_transporter-like_CS"/>
</dbReference>
<dbReference type="PANTHER" id="PTHR43869">
    <property type="entry name" value="GLYCINE BETAINE/PROLINE BETAINE TRANSPORT SYSTEM ATP-BINDING PROTEIN PROV"/>
    <property type="match status" value="1"/>
</dbReference>
<dbReference type="PANTHER" id="PTHR43869:SF1">
    <property type="entry name" value="GLYCINE BETAINE_PROLINE BETAINE TRANSPORT SYSTEM ATP-BINDING PROTEIN PROV"/>
    <property type="match status" value="1"/>
</dbReference>
<dbReference type="GO" id="GO:0016887">
    <property type="term" value="F:ATP hydrolysis activity"/>
    <property type="evidence" value="ECO:0007669"/>
    <property type="project" value="UniProtKB-UniRule"/>
</dbReference>
<comment type="similarity">
    <text evidence="1 7">Belongs to the ABC transporter superfamily.</text>
</comment>
<comment type="subunit">
    <text evidence="6">The complex is probably composed of two ATP-binding proteins (TmoW), two transmembrane proteins (TmoV) and a solute-binding protein (TmoX).</text>
</comment>
<dbReference type="InterPro" id="IPR027417">
    <property type="entry name" value="P-loop_NTPase"/>
</dbReference>
<dbReference type="GO" id="GO:0031460">
    <property type="term" value="P:glycine betaine transport"/>
    <property type="evidence" value="ECO:0007669"/>
    <property type="project" value="InterPro"/>
</dbReference>
<keyword evidence="7" id="KW-0472">Membrane</keyword>
<dbReference type="FunFam" id="3.40.50.300:FF:000201">
    <property type="entry name" value="Glycine betaine/L-proline ABC transporter ATP-binding protein"/>
    <property type="match status" value="1"/>
</dbReference>
<dbReference type="AlphaFoldDB" id="A0A1G4R8L6"/>
<evidence type="ECO:0000313" key="10">
    <source>
        <dbReference type="Proteomes" id="UP000199150"/>
    </source>
</evidence>
<keyword evidence="7" id="KW-1003">Cell membrane</keyword>
<dbReference type="Pfam" id="PF00005">
    <property type="entry name" value="ABC_tran"/>
    <property type="match status" value="1"/>
</dbReference>
<dbReference type="SMART" id="SM00382">
    <property type="entry name" value="AAA"/>
    <property type="match status" value="1"/>
</dbReference>
<dbReference type="GO" id="GO:0006865">
    <property type="term" value="P:amino acid transport"/>
    <property type="evidence" value="ECO:0007669"/>
    <property type="project" value="UniProtKB-UniRule"/>
</dbReference>
<dbReference type="RefSeq" id="WP_090646319.1">
    <property type="nucleotide sequence ID" value="NZ_CBCRYE010000004.1"/>
</dbReference>
<dbReference type="Proteomes" id="UP000199150">
    <property type="component" value="Unassembled WGS sequence"/>
</dbReference>
<dbReference type="EMBL" id="FMTS01000002">
    <property type="protein sequence ID" value="SCW52965.1"/>
    <property type="molecule type" value="Genomic_DNA"/>
</dbReference>
<dbReference type="PROSITE" id="PS50893">
    <property type="entry name" value="ABC_TRANSPORTER_2"/>
    <property type="match status" value="1"/>
</dbReference>
<dbReference type="SUPFAM" id="SSF52540">
    <property type="entry name" value="P-loop containing nucleoside triphosphate hydrolases"/>
    <property type="match status" value="1"/>
</dbReference>
<evidence type="ECO:0000256" key="4">
    <source>
        <dbReference type="ARBA" id="ARBA00022840"/>
    </source>
</evidence>
<keyword evidence="2 7" id="KW-0813">Transport</keyword>
<protein>
    <recommendedName>
        <fullName evidence="7">Quaternary amine transport ATP-binding protein</fullName>
        <ecNumber evidence="7">7.6.2.9</ecNumber>
    </recommendedName>
</protein>
<proteinExistence type="inferred from homology"/>
<evidence type="ECO:0000256" key="7">
    <source>
        <dbReference type="RuleBase" id="RU369116"/>
    </source>
</evidence>
<name>A0A1G4R8L6_9CAUL</name>
<dbReference type="InterPro" id="IPR003439">
    <property type="entry name" value="ABC_transporter-like_ATP-bd"/>
</dbReference>
<comment type="catalytic activity">
    <reaction evidence="5">
        <text>a quaternary ammonium(out) + ATP + H2O = a quaternary ammonium(in) + ADP + phosphate + H(+)</text>
        <dbReference type="Rhea" id="RHEA:11036"/>
        <dbReference type="ChEBI" id="CHEBI:15377"/>
        <dbReference type="ChEBI" id="CHEBI:15378"/>
        <dbReference type="ChEBI" id="CHEBI:30616"/>
        <dbReference type="ChEBI" id="CHEBI:35267"/>
        <dbReference type="ChEBI" id="CHEBI:43474"/>
        <dbReference type="ChEBI" id="CHEBI:456216"/>
        <dbReference type="EC" id="7.6.2.9"/>
    </reaction>
    <physiologicalReaction direction="left-to-right" evidence="5">
        <dbReference type="Rhea" id="RHEA:11037"/>
    </physiologicalReaction>
</comment>
<dbReference type="InterPro" id="IPR051921">
    <property type="entry name" value="ABC_osmolyte_uptake_ATP-bind"/>
</dbReference>
<dbReference type="NCBIfam" id="TIGR01186">
    <property type="entry name" value="proV"/>
    <property type="match status" value="1"/>
</dbReference>
<evidence type="ECO:0000256" key="6">
    <source>
        <dbReference type="ARBA" id="ARBA00061968"/>
    </source>
</evidence>
<dbReference type="GO" id="GO:0006970">
    <property type="term" value="P:response to osmotic stress"/>
    <property type="evidence" value="ECO:0007669"/>
    <property type="project" value="UniProtKB-ARBA"/>
</dbReference>
<evidence type="ECO:0000313" key="9">
    <source>
        <dbReference type="EMBL" id="SCW52965.1"/>
    </source>
</evidence>
<keyword evidence="10" id="KW-1185">Reference proteome</keyword>
<feature type="domain" description="ABC transporter" evidence="8">
    <location>
        <begin position="21"/>
        <end position="262"/>
    </location>
</feature>
<keyword evidence="4 7" id="KW-0067">ATP-binding</keyword>
<keyword evidence="3 7" id="KW-0547">Nucleotide-binding</keyword>
<dbReference type="PROSITE" id="PS00211">
    <property type="entry name" value="ABC_TRANSPORTER_1"/>
    <property type="match status" value="1"/>
</dbReference>
<comment type="subunit">
    <text evidence="7">The complex is probably composed of two ATP-binding proteins, two transmembrane proteins and a solute-binding protein.</text>
</comment>
<evidence type="ECO:0000259" key="8">
    <source>
        <dbReference type="PROSITE" id="PS50893"/>
    </source>
</evidence>
<evidence type="ECO:0000256" key="1">
    <source>
        <dbReference type="ARBA" id="ARBA00005417"/>
    </source>
</evidence>